<dbReference type="PANTHER" id="PTHR34531:SF1">
    <property type="entry name" value="CHROMOSOME 5 OPEN READING FRAME 34"/>
    <property type="match status" value="1"/>
</dbReference>
<dbReference type="Pfam" id="PF15025">
    <property type="entry name" value="C5orf34-like_N"/>
    <property type="match status" value="1"/>
</dbReference>
<dbReference type="CTD" id="119970781"/>
<sequence>MEKESIMIFYEDSSVEVHYVDGSGLLLSPCGSEFLFEKAVPPSAHPMQPAERVRQRTQFAISLYRKQLLQALDFRNQYSNRPYLPSSIIPSERKNILFTDVSEARWPDPAVDSGLIRRHNGGVKVSSTDGHACVFLSELQEEFTVEYLCRVSQKLSAALPLLDNSCKKSTKDQCARSSLNSVSQLSSKPARMEEKDRVHCRNAEKHTQESKFENCSSPTCEKDEVSGPFQHCLFEYYQVTQRFSVSSCPEEWKYPLSLAFMFYQLHAGNVAEPEEGSRDHTTGGLEISLESENFRTVTCLPLALPLSCEAPYFHNWNFSNYFSQRKEDIGHHSCSPPTKIVWSKGILYKFLHGSKCVEVYPGDGSVFKSEGSFLGKYFTRNFVREETKQREETMFSVSSLPPDVPGTPYSVCGIITQALRVLQHNLEALLSLTPSNSFCCWKVSSEAGRREILPVLLAEKIIPNVGRLLAYSDNKVHAIFYDGMVLNTVWDFSSYCGKSQGLQDVNLGWFKLISPEGAQELLQIDHPGLYERYIRTVVEWCTSLNKDRAVHMATPQPIPEENWSAAAELEKIRRFNFLVENSNIPNNVLTAKKYPSSNTDRQNSPKEILLPEKINEKNISETLEKTSKVIKDIDCLLASSAKRSMVKHTSI</sequence>
<name>A0AA97JRF6_EUBMA</name>
<dbReference type="InterPro" id="IPR053899">
    <property type="entry name" value="C5orf34-like_2nd"/>
</dbReference>
<dbReference type="PANTHER" id="PTHR34531">
    <property type="entry name" value="ZGC:153352"/>
    <property type="match status" value="1"/>
</dbReference>
<dbReference type="Proteomes" id="UP001190640">
    <property type="component" value="Chromosome 8"/>
</dbReference>
<feature type="domain" description="C5orf34-like second" evidence="3">
    <location>
        <begin position="120"/>
        <end position="259"/>
    </location>
</feature>
<keyword evidence="5" id="KW-1185">Reference proteome</keyword>
<organism evidence="5 6">
    <name type="scientific">Eublepharis macularius</name>
    <name type="common">Leopard gecko</name>
    <name type="synonym">Cyrtodactylus macularius</name>
    <dbReference type="NCBI Taxonomy" id="481883"/>
    <lineage>
        <taxon>Eukaryota</taxon>
        <taxon>Metazoa</taxon>
        <taxon>Chordata</taxon>
        <taxon>Craniata</taxon>
        <taxon>Vertebrata</taxon>
        <taxon>Euteleostomi</taxon>
        <taxon>Lepidosauria</taxon>
        <taxon>Squamata</taxon>
        <taxon>Bifurcata</taxon>
        <taxon>Gekkota</taxon>
        <taxon>Eublepharidae</taxon>
        <taxon>Eublepharinae</taxon>
        <taxon>Eublepharis</taxon>
    </lineage>
</organism>
<evidence type="ECO:0000313" key="5">
    <source>
        <dbReference type="Proteomes" id="UP001190640"/>
    </source>
</evidence>
<feature type="domain" description="C5orf34-like C-terminal" evidence="1">
    <location>
        <begin position="453"/>
        <end position="542"/>
    </location>
</feature>
<reference evidence="6" key="1">
    <citation type="submission" date="2025-08" db="UniProtKB">
        <authorList>
            <consortium name="RefSeq"/>
        </authorList>
    </citation>
    <scope>IDENTIFICATION</scope>
    <source>
        <tissue evidence="6">Blood</tissue>
    </source>
</reference>
<gene>
    <name evidence="6" type="primary">C8H5orf34</name>
</gene>
<dbReference type="Pfam" id="PF15016">
    <property type="entry name" value="C5orf34_C"/>
    <property type="match status" value="1"/>
</dbReference>
<feature type="domain" description="C5orf34-like" evidence="4">
    <location>
        <begin position="339"/>
        <end position="422"/>
    </location>
</feature>
<dbReference type="InterPro" id="IPR027830">
    <property type="entry name" value="C5orf34-like_N"/>
</dbReference>
<evidence type="ECO:0000259" key="1">
    <source>
        <dbReference type="Pfam" id="PF15016"/>
    </source>
</evidence>
<evidence type="ECO:0000313" key="6">
    <source>
        <dbReference type="RefSeq" id="XP_054843143.1"/>
    </source>
</evidence>
<accession>A0AA97JRF6</accession>
<evidence type="ECO:0000259" key="4">
    <source>
        <dbReference type="Pfam" id="PF22834"/>
    </source>
</evidence>
<feature type="domain" description="C5orf34-like N-terminal" evidence="2">
    <location>
        <begin position="7"/>
        <end position="76"/>
    </location>
</feature>
<evidence type="ECO:0000259" key="2">
    <source>
        <dbReference type="Pfam" id="PF15025"/>
    </source>
</evidence>
<dbReference type="AlphaFoldDB" id="A0AA97JRF6"/>
<dbReference type="Pfam" id="PF22834">
    <property type="entry name" value="Polo_box_4"/>
    <property type="match status" value="1"/>
</dbReference>
<dbReference type="InterPro" id="IPR053901">
    <property type="entry name" value="C5orf34-like"/>
</dbReference>
<evidence type="ECO:0000259" key="3">
    <source>
        <dbReference type="Pfam" id="PF22833"/>
    </source>
</evidence>
<dbReference type="Pfam" id="PF22833">
    <property type="entry name" value="C5orf34_2nd"/>
    <property type="match status" value="1"/>
</dbReference>
<proteinExistence type="predicted"/>
<protein>
    <submittedName>
        <fullName evidence="6">Uncharacterized protein C5orf34 homolog</fullName>
    </submittedName>
</protein>
<dbReference type="KEGG" id="emc:129334827"/>
<dbReference type="InterPro" id="IPR053900">
    <property type="entry name" value="C5orf34-like_dom"/>
</dbReference>
<dbReference type="InterPro" id="IPR027865">
    <property type="entry name" value="C5orf34-like_C"/>
</dbReference>
<dbReference type="RefSeq" id="XP_054843143.1">
    <property type="nucleotide sequence ID" value="XM_054987168.1"/>
</dbReference>
<dbReference type="GeneID" id="129334827"/>